<keyword evidence="6" id="KW-1185">Reference proteome</keyword>
<evidence type="ECO:0000256" key="1">
    <source>
        <dbReference type="ARBA" id="ARBA00001933"/>
    </source>
</evidence>
<gene>
    <name evidence="5" type="primary">bioF</name>
    <name evidence="5" type="ORF">AQUSIP_21220</name>
</gene>
<dbReference type="GO" id="GO:0008710">
    <property type="term" value="F:8-amino-7-oxononanoate synthase activity"/>
    <property type="evidence" value="ECO:0007669"/>
    <property type="project" value="TreeGrafter"/>
</dbReference>
<sequence length="394" mass="43578">MTDIFHGLQHALTANESNHLRRTRHVIEKRDDNLVFITGKTLINFCSNDYLSLSSHPDVKSALKRGALSHGLGSTASPLVSGYTDSHRQLEEEYAAFLRRDRALLFNSGYHANIGVITALAKRRSHIIADKHCHASLHDAALLSRAKYCRFRHNDLQHARALLQRHSGKHIVIATESVFSMQGDLAPLARLAAIASAHDALLVVDDAHGAGILGETGAGACEHFHLSQSDIPCMVTPLGKAMGSTGAIVSGNEQVIETILQFARSYRYSTALPPAFCDAARAALEIVKNETWRRNRLQKLCEFFLLESKQRELPLSSTDPTPVKSFLIGSSQSARMFQLRLMEHDLLTACIRPPTVPANAACIRITLNCTHDESQILHLLDQLKNLYEQTQSRS</sequence>
<evidence type="ECO:0000256" key="2">
    <source>
        <dbReference type="ARBA" id="ARBA00022679"/>
    </source>
</evidence>
<dbReference type="KEGG" id="asip:AQUSIP_21220"/>
<proteinExistence type="predicted"/>
<dbReference type="InterPro" id="IPR015422">
    <property type="entry name" value="PyrdxlP-dep_Trfase_small"/>
</dbReference>
<dbReference type="Gene3D" id="3.40.640.10">
    <property type="entry name" value="Type I PLP-dependent aspartate aminotransferase-like (Major domain)"/>
    <property type="match status" value="1"/>
</dbReference>
<dbReference type="InterPro" id="IPR004839">
    <property type="entry name" value="Aminotransferase_I/II_large"/>
</dbReference>
<evidence type="ECO:0000313" key="6">
    <source>
        <dbReference type="Proteomes" id="UP000324194"/>
    </source>
</evidence>
<name>A0A5E4PJQ2_9COXI</name>
<dbReference type="GO" id="GO:0009102">
    <property type="term" value="P:biotin biosynthetic process"/>
    <property type="evidence" value="ECO:0007669"/>
    <property type="project" value="TreeGrafter"/>
</dbReference>
<keyword evidence="3" id="KW-0663">Pyridoxal phosphate</keyword>
<dbReference type="Pfam" id="PF00155">
    <property type="entry name" value="Aminotran_1_2"/>
    <property type="match status" value="1"/>
</dbReference>
<accession>A0A5E4PJQ2</accession>
<dbReference type="GO" id="GO:0030170">
    <property type="term" value="F:pyridoxal phosphate binding"/>
    <property type="evidence" value="ECO:0007669"/>
    <property type="project" value="InterPro"/>
</dbReference>
<dbReference type="InterPro" id="IPR050087">
    <property type="entry name" value="AON_synthase_class-II"/>
</dbReference>
<dbReference type="Gene3D" id="3.90.1150.10">
    <property type="entry name" value="Aspartate Aminotransferase, domain 1"/>
    <property type="match status" value="1"/>
</dbReference>
<dbReference type="SUPFAM" id="SSF53383">
    <property type="entry name" value="PLP-dependent transferases"/>
    <property type="match status" value="1"/>
</dbReference>
<organism evidence="5 6">
    <name type="scientific">Aquicella siphonis</name>
    <dbReference type="NCBI Taxonomy" id="254247"/>
    <lineage>
        <taxon>Bacteria</taxon>
        <taxon>Pseudomonadati</taxon>
        <taxon>Pseudomonadota</taxon>
        <taxon>Gammaproteobacteria</taxon>
        <taxon>Legionellales</taxon>
        <taxon>Coxiellaceae</taxon>
        <taxon>Aquicella</taxon>
    </lineage>
</organism>
<dbReference type="InterPro" id="IPR015424">
    <property type="entry name" value="PyrdxlP-dep_Trfase"/>
</dbReference>
<feature type="domain" description="Aminotransferase class I/classII large" evidence="4">
    <location>
        <begin position="41"/>
        <end position="383"/>
    </location>
</feature>
<evidence type="ECO:0000259" key="4">
    <source>
        <dbReference type="Pfam" id="PF00155"/>
    </source>
</evidence>
<dbReference type="EMBL" id="LR699119">
    <property type="protein sequence ID" value="VVC76795.1"/>
    <property type="molecule type" value="Genomic_DNA"/>
</dbReference>
<dbReference type="InterPro" id="IPR015421">
    <property type="entry name" value="PyrdxlP-dep_Trfase_major"/>
</dbReference>
<evidence type="ECO:0000313" key="5">
    <source>
        <dbReference type="EMBL" id="VVC76795.1"/>
    </source>
</evidence>
<dbReference type="Proteomes" id="UP000324194">
    <property type="component" value="Chromosome 1"/>
</dbReference>
<comment type="cofactor">
    <cofactor evidence="1">
        <name>pyridoxal 5'-phosphate</name>
        <dbReference type="ChEBI" id="CHEBI:597326"/>
    </cofactor>
</comment>
<dbReference type="PANTHER" id="PTHR13693">
    <property type="entry name" value="CLASS II AMINOTRANSFERASE/8-AMINO-7-OXONONANOATE SYNTHASE"/>
    <property type="match status" value="1"/>
</dbReference>
<protein>
    <submittedName>
        <fullName evidence="5">8-amino-7-oxononanoate synthase</fullName>
    </submittedName>
</protein>
<dbReference type="PANTHER" id="PTHR13693:SF100">
    <property type="entry name" value="8-AMINO-7-OXONONANOATE SYNTHASE"/>
    <property type="match status" value="1"/>
</dbReference>
<dbReference type="AlphaFoldDB" id="A0A5E4PJQ2"/>
<keyword evidence="2" id="KW-0808">Transferase</keyword>
<evidence type="ECO:0000256" key="3">
    <source>
        <dbReference type="ARBA" id="ARBA00022898"/>
    </source>
</evidence>
<reference evidence="5 6" key="1">
    <citation type="submission" date="2019-08" db="EMBL/GenBank/DDBJ databases">
        <authorList>
            <person name="Guy L."/>
        </authorList>
    </citation>
    <scope>NUCLEOTIDE SEQUENCE [LARGE SCALE GENOMIC DNA]</scope>
    <source>
        <strain evidence="5 6">SGT-108</strain>
    </source>
</reference>